<dbReference type="InterPro" id="IPR001031">
    <property type="entry name" value="Thioesterase"/>
</dbReference>
<evidence type="ECO:0000313" key="4">
    <source>
        <dbReference type="Proteomes" id="UP000192491"/>
    </source>
</evidence>
<dbReference type="InterPro" id="IPR029058">
    <property type="entry name" value="AB_hydrolase_fold"/>
</dbReference>
<dbReference type="Pfam" id="PF00975">
    <property type="entry name" value="Thioesterase"/>
    <property type="match status" value="1"/>
</dbReference>
<dbReference type="Proteomes" id="UP000192491">
    <property type="component" value="Unassembled WGS sequence"/>
</dbReference>
<evidence type="ECO:0000256" key="1">
    <source>
        <dbReference type="ARBA" id="ARBA00007169"/>
    </source>
</evidence>
<dbReference type="SUPFAM" id="SSF53474">
    <property type="entry name" value="alpha/beta-Hydrolases"/>
    <property type="match status" value="1"/>
</dbReference>
<reference evidence="3 4" key="1">
    <citation type="submission" date="2017-01" db="EMBL/GenBank/DDBJ databases">
        <title>Novel large sulfur bacteria in the metagenomes of groundwater-fed chemosynthetic microbial mats in the Lake Huron basin.</title>
        <authorList>
            <person name="Sharrar A.M."/>
            <person name="Flood B.E."/>
            <person name="Bailey J.V."/>
            <person name="Jones D.S."/>
            <person name="Biddanda B."/>
            <person name="Ruberg S.A."/>
            <person name="Marcus D.N."/>
            <person name="Dick G.J."/>
        </authorList>
    </citation>
    <scope>NUCLEOTIDE SEQUENCE [LARGE SCALE GENOMIC DNA]</scope>
    <source>
        <strain evidence="3">A8</strain>
    </source>
</reference>
<comment type="caution">
    <text evidence="3">The sequence shown here is derived from an EMBL/GenBank/DDBJ whole genome shotgun (WGS) entry which is preliminary data.</text>
</comment>
<evidence type="ECO:0000259" key="2">
    <source>
        <dbReference type="Pfam" id="PF00975"/>
    </source>
</evidence>
<dbReference type="AlphaFoldDB" id="A0A1Y1QXW6"/>
<gene>
    <name evidence="3" type="ORF">BWK73_03915</name>
</gene>
<dbReference type="GO" id="GO:0008610">
    <property type="term" value="P:lipid biosynthetic process"/>
    <property type="evidence" value="ECO:0007669"/>
    <property type="project" value="TreeGrafter"/>
</dbReference>
<dbReference type="PANTHER" id="PTHR11487:SF0">
    <property type="entry name" value="S-ACYL FATTY ACID SYNTHASE THIOESTERASE, MEDIUM CHAIN"/>
    <property type="match status" value="1"/>
</dbReference>
<dbReference type="Gene3D" id="3.40.50.1820">
    <property type="entry name" value="alpha/beta hydrolase"/>
    <property type="match status" value="1"/>
</dbReference>
<organism evidence="3 4">
    <name type="scientific">Thiothrix lacustris</name>
    <dbReference type="NCBI Taxonomy" id="525917"/>
    <lineage>
        <taxon>Bacteria</taxon>
        <taxon>Pseudomonadati</taxon>
        <taxon>Pseudomonadota</taxon>
        <taxon>Gammaproteobacteria</taxon>
        <taxon>Thiotrichales</taxon>
        <taxon>Thiotrichaceae</taxon>
        <taxon>Thiothrix</taxon>
    </lineage>
</organism>
<feature type="domain" description="Thioesterase" evidence="2">
    <location>
        <begin position="23"/>
        <end position="246"/>
    </location>
</feature>
<dbReference type="EMBL" id="MTEJ01000005">
    <property type="protein sequence ID" value="OQX16352.1"/>
    <property type="molecule type" value="Genomic_DNA"/>
</dbReference>
<dbReference type="InterPro" id="IPR012223">
    <property type="entry name" value="TEII"/>
</dbReference>
<dbReference type="PANTHER" id="PTHR11487">
    <property type="entry name" value="THIOESTERASE"/>
    <property type="match status" value="1"/>
</dbReference>
<comment type="similarity">
    <text evidence="1">Belongs to the thioesterase family.</text>
</comment>
<sequence length="248" mass="28063">MSTPDLSSPWFSTYGLPQQGHARLFAFPYSGAGSTAYFPWAKQCQNHASDFIGIQPPGRENRLREKPLADLSVLLAALLPAITPLLNKPFVFFGHSMGALIAFELCRTLRKQGLPLPQHLYVSGFRAPDMPNPNKELHRLSDQGIIDNLRQYGGTPEVVLNNKELMAMFLPVLRADFALHETYRYQPEAPLPCPITALSGVSDSIIKPDYMRNWERQTADHFEQVHYEGDHFFLHKHMNAILQRLQPA</sequence>
<evidence type="ECO:0000313" key="3">
    <source>
        <dbReference type="EMBL" id="OQX16352.1"/>
    </source>
</evidence>
<protein>
    <recommendedName>
        <fullName evidence="2">Thioesterase domain-containing protein</fullName>
    </recommendedName>
</protein>
<name>A0A1Y1QXW6_9GAMM</name>
<accession>A0A1Y1QXW6</accession>
<proteinExistence type="inferred from homology"/>